<evidence type="ECO:0000313" key="4">
    <source>
        <dbReference type="EMBL" id="MBA5604142.1"/>
    </source>
</evidence>
<keyword evidence="5" id="KW-1185">Reference proteome</keyword>
<gene>
    <name evidence="4" type="ORF">H3H36_02040</name>
</gene>
<dbReference type="Gene3D" id="1.20.120.160">
    <property type="entry name" value="HPT domain"/>
    <property type="match status" value="1"/>
</dbReference>
<accession>A0A7W2I592</accession>
<dbReference type="Pfam" id="PF01627">
    <property type="entry name" value="Hpt"/>
    <property type="match status" value="1"/>
</dbReference>
<dbReference type="GO" id="GO:0004672">
    <property type="term" value="F:protein kinase activity"/>
    <property type="evidence" value="ECO:0007669"/>
    <property type="project" value="UniProtKB-ARBA"/>
</dbReference>
<dbReference type="AlphaFoldDB" id="A0A7W2I592"/>
<evidence type="ECO:0000256" key="2">
    <source>
        <dbReference type="PROSITE-ProRule" id="PRU00110"/>
    </source>
</evidence>
<name>A0A7W2I592_9BURK</name>
<protein>
    <submittedName>
        <fullName evidence="4">Hpt domain-containing protein</fullName>
    </submittedName>
</protein>
<reference evidence="4 5" key="1">
    <citation type="submission" date="2020-07" db="EMBL/GenBank/DDBJ databases">
        <title>Novel species isolated from subtropical streams in China.</title>
        <authorList>
            <person name="Lu H."/>
        </authorList>
    </citation>
    <scope>NUCLEOTIDE SEQUENCE [LARGE SCALE GENOMIC DNA]</scope>
    <source>
        <strain evidence="4 5">FT3S</strain>
    </source>
</reference>
<dbReference type="Proteomes" id="UP000566711">
    <property type="component" value="Unassembled WGS sequence"/>
</dbReference>
<evidence type="ECO:0000259" key="3">
    <source>
        <dbReference type="PROSITE" id="PS50894"/>
    </source>
</evidence>
<evidence type="ECO:0000256" key="1">
    <source>
        <dbReference type="ARBA" id="ARBA00023012"/>
    </source>
</evidence>
<feature type="domain" description="HPt" evidence="3">
    <location>
        <begin position="29"/>
        <end position="126"/>
    </location>
</feature>
<dbReference type="PROSITE" id="PS50894">
    <property type="entry name" value="HPT"/>
    <property type="match status" value="1"/>
</dbReference>
<keyword evidence="2" id="KW-0597">Phosphoprotein</keyword>
<dbReference type="InterPro" id="IPR008207">
    <property type="entry name" value="Sig_transdc_His_kin_Hpt_dom"/>
</dbReference>
<evidence type="ECO:0000313" key="5">
    <source>
        <dbReference type="Proteomes" id="UP000566711"/>
    </source>
</evidence>
<dbReference type="GO" id="GO:0000160">
    <property type="term" value="P:phosphorelay signal transduction system"/>
    <property type="evidence" value="ECO:0007669"/>
    <property type="project" value="UniProtKB-KW"/>
</dbReference>
<keyword evidence="1" id="KW-0902">Two-component regulatory system</keyword>
<feature type="modified residue" description="Phosphohistidine" evidence="2">
    <location>
        <position position="68"/>
    </location>
</feature>
<dbReference type="SUPFAM" id="SSF47226">
    <property type="entry name" value="Histidine-containing phosphotransfer domain, HPT domain"/>
    <property type="match status" value="1"/>
</dbReference>
<dbReference type="EMBL" id="JACEZS010000001">
    <property type="protein sequence ID" value="MBA5604142.1"/>
    <property type="molecule type" value="Genomic_DNA"/>
</dbReference>
<organism evidence="4 5">
    <name type="scientific">Rugamonas fusca</name>
    <dbReference type="NCBI Taxonomy" id="2758568"/>
    <lineage>
        <taxon>Bacteria</taxon>
        <taxon>Pseudomonadati</taxon>
        <taxon>Pseudomonadota</taxon>
        <taxon>Betaproteobacteria</taxon>
        <taxon>Burkholderiales</taxon>
        <taxon>Oxalobacteraceae</taxon>
        <taxon>Telluria group</taxon>
        <taxon>Rugamonas</taxon>
    </lineage>
</organism>
<comment type="caution">
    <text evidence="4">The sequence shown here is derived from an EMBL/GenBank/DDBJ whole genome shotgun (WGS) entry which is preliminary data.</text>
</comment>
<proteinExistence type="predicted"/>
<dbReference type="RefSeq" id="WP_182213413.1">
    <property type="nucleotide sequence ID" value="NZ_JACEZS010000001.1"/>
</dbReference>
<sequence length="133" mass="14067">MSALVPPGSTDTVFSVDTLLKYMGDDDKARAVVTKIVRDACAPAMTPLLQAHQAIAEGRLADAGRIFHALRGSVGSLGARRLVTASLALELALAEQRMADIPALFAAVEDAYRQVLDQAGDWLAAHASDRGRP</sequence>
<dbReference type="InterPro" id="IPR036641">
    <property type="entry name" value="HPT_dom_sf"/>
</dbReference>